<keyword evidence="7" id="KW-0693">Viral RNA replication</keyword>
<sequence length="274" mass="31133">MDSVDRLKTYLATYDNLDSALQDANESEERREDKYLQDLFIEDQGDKSTPSYYQEEESSDSDTDYNAEHLTMLSPDERVDKWEEDLPELEKIDDDIPVTFPNWTQPVMKENGGEKSLSLFPPVGLTKFQTEQWRKTIEAVCESSKYWNLSECQMVTSDDCLILRGRVMTPDCSSSVKSHNSVRSSESLYSSHSPGPAPGASGSMNLWDLKSTEVQLTSKRAGVKDMTVKLTDFFGSEEEYYSVCPEGASDLMGAIIMGLKHKKLFNQARMKYRL</sequence>
<evidence type="ECO:0000256" key="1">
    <source>
        <dbReference type="ARBA" id="ARBA00004192"/>
    </source>
</evidence>
<evidence type="ECO:0000256" key="4">
    <source>
        <dbReference type="ARBA" id="ARBA00020572"/>
    </source>
</evidence>
<accession>A0A140DC99</accession>
<proteinExistence type="evidence at transcript level"/>
<evidence type="ECO:0000256" key="5">
    <source>
        <dbReference type="ARBA" id="ARBA00022553"/>
    </source>
</evidence>
<feature type="compositionally biased region" description="Acidic residues" evidence="12">
    <location>
        <begin position="54"/>
        <end position="65"/>
    </location>
</feature>
<evidence type="ECO:0000256" key="12">
    <source>
        <dbReference type="SAM" id="MobiDB-lite"/>
    </source>
</evidence>
<protein>
    <recommendedName>
        <fullName evidence="4">Phosphoprotein</fullName>
    </recommendedName>
    <alternativeName>
        <fullName evidence="10">Protein M1</fullName>
    </alternativeName>
</protein>
<keyword evidence="6" id="KW-0946">Virion</keyword>
<dbReference type="GO" id="GO:0003968">
    <property type="term" value="F:RNA-directed RNA polymerase activity"/>
    <property type="evidence" value="ECO:0007669"/>
    <property type="project" value="InterPro"/>
</dbReference>
<dbReference type="InterPro" id="IPR043036">
    <property type="entry name" value="Phosphoprotein_C_viral"/>
</dbReference>
<dbReference type="Proteomes" id="UP000126605">
    <property type="component" value="Genome"/>
</dbReference>
<evidence type="ECO:0000256" key="11">
    <source>
        <dbReference type="ARBA" id="ARBA00050005"/>
    </source>
</evidence>
<dbReference type="SUPFAM" id="SSF160892">
    <property type="entry name" value="Phosphoprotein oligomerization domain-like"/>
    <property type="match status" value="1"/>
</dbReference>
<dbReference type="Gene3D" id="1.10.8.440">
    <property type="entry name" value="Vesicular stomatitis virus phosphoprotein C-terminal domain"/>
    <property type="match status" value="1"/>
</dbReference>
<feature type="compositionally biased region" description="Low complexity" evidence="12">
    <location>
        <begin position="173"/>
        <end position="203"/>
    </location>
</feature>
<name>A0A140DC99_9RHAB</name>
<evidence type="ECO:0000313" key="13">
    <source>
        <dbReference type="EMBL" id="AMK37502.1"/>
    </source>
</evidence>
<evidence type="ECO:0000256" key="10">
    <source>
        <dbReference type="ARBA" id="ARBA00032207"/>
    </source>
</evidence>
<dbReference type="Gene3D" id="6.10.140.830">
    <property type="match status" value="1"/>
</dbReference>
<evidence type="ECO:0000313" key="17">
    <source>
        <dbReference type="Proteomes" id="UP000126605"/>
    </source>
</evidence>
<comment type="subcellular location">
    <subcellularLocation>
        <location evidence="1">Host cytoplasm</location>
    </subcellularLocation>
    <subcellularLocation>
        <location evidence="2">Virion</location>
    </subcellularLocation>
</comment>
<evidence type="ECO:0000256" key="7">
    <source>
        <dbReference type="ARBA" id="ARBA00022953"/>
    </source>
</evidence>
<evidence type="ECO:0000256" key="9">
    <source>
        <dbReference type="ARBA" id="ARBA00023200"/>
    </source>
</evidence>
<keyword evidence="9" id="KW-1035">Host cytoplasm</keyword>
<feature type="region of interest" description="Disordered" evidence="12">
    <location>
        <begin position="171"/>
        <end position="204"/>
    </location>
</feature>
<evidence type="ECO:0000256" key="8">
    <source>
        <dbReference type="ARBA" id="ARBA00023186"/>
    </source>
</evidence>
<reference evidence="16 17" key="1">
    <citation type="journal article" date="2016" name="Genome Announc.">
        <title>Genome Sequences of Nine Vesicular Stomatitis Virus Isolates from South America.</title>
        <authorList>
            <person name="Fowler V.L."/>
            <person name="King D.J."/>
            <person name="Howson E.L."/>
            <person name="Madi M."/>
            <person name="Pauszek S.J."/>
            <person name="Rodriguez L.L."/>
            <person name="Knowles N.J."/>
            <person name="Mioulet V."/>
            <person name="King D.P."/>
        </authorList>
    </citation>
    <scope>NUCLEOTIDE SEQUENCE [LARGE SCALE GENOMIC DNA]</scope>
    <source>
        <strain evidence="15">27879/COL/1998</strain>
        <strain evidence="14">29453/COL/2000</strain>
        <strain evidence="13">Ecuador/85</strain>
    </source>
</reference>
<evidence type="ECO:0000313" key="16">
    <source>
        <dbReference type="Proteomes" id="UP000101054"/>
    </source>
</evidence>
<dbReference type="Proteomes" id="UP000101054">
    <property type="component" value="Genome"/>
</dbReference>
<evidence type="ECO:0000313" key="14">
    <source>
        <dbReference type="EMBL" id="AMK37527.1"/>
    </source>
</evidence>
<keyword evidence="5" id="KW-0597">Phosphoprotein</keyword>
<comment type="similarity">
    <text evidence="3">Belongs to the vesiculovirus protein P family.</text>
</comment>
<dbReference type="CDD" id="cd21033">
    <property type="entry name" value="VSV_P-protein-C_like"/>
    <property type="match status" value="1"/>
</dbReference>
<keyword evidence="8" id="KW-0143">Chaperone</keyword>
<dbReference type="EMBL" id="KU296051">
    <property type="protein sequence ID" value="AMK37502.1"/>
    <property type="molecule type" value="mRNA"/>
</dbReference>
<feature type="region of interest" description="Disordered" evidence="12">
    <location>
        <begin position="15"/>
        <end position="65"/>
    </location>
</feature>
<dbReference type="GO" id="GO:0044423">
    <property type="term" value="C:virion component"/>
    <property type="evidence" value="ECO:0007669"/>
    <property type="project" value="UniProtKB-KW"/>
</dbReference>
<comment type="subunit">
    <text evidence="11">Homodimer. Interacts with the L polymerase; the association of P and L forms the polymerase complex and positions P optimally for encapsidation of newly synthesized genomes with the nucleoprotein. Interacts (via N-terminus) with N(0). Interacts (via C-terminus) with N in ribonucleocapsid (via C-terminus); this interaction allows to package the L polymerase in the virion and positions the polymerase on the template, since P acts as a bridge between N and L.</text>
</comment>
<evidence type="ECO:0000256" key="6">
    <source>
        <dbReference type="ARBA" id="ARBA00022844"/>
    </source>
</evidence>
<evidence type="ECO:0000256" key="3">
    <source>
        <dbReference type="ARBA" id="ARBA00008502"/>
    </source>
</evidence>
<dbReference type="EMBL" id="KU296057">
    <property type="protein sequence ID" value="AMK37532.1"/>
    <property type="molecule type" value="mRNA"/>
</dbReference>
<dbReference type="InterPro" id="IPR037263">
    <property type="entry name" value="Phosphoprotein_central"/>
</dbReference>
<organism evidence="13 17">
    <name type="scientific">Vesicular stomatitis New Jersey virus</name>
    <dbReference type="NCBI Taxonomy" id="11280"/>
    <lineage>
        <taxon>Viruses</taxon>
        <taxon>Riboviria</taxon>
        <taxon>Orthornavirae</taxon>
        <taxon>Negarnaviricota</taxon>
        <taxon>Haploviricotina</taxon>
        <taxon>Monjiviricetes</taxon>
        <taxon>Mononegavirales</taxon>
        <taxon>Rhabdoviridae</taxon>
        <taxon>Alpharhabdovirinae</taxon>
        <taxon>Vesiculovirus</taxon>
        <taxon>Vesiculovirus newjersey</taxon>
    </lineage>
</organism>
<feature type="compositionally biased region" description="Basic and acidic residues" evidence="12">
    <location>
        <begin position="27"/>
        <end position="36"/>
    </location>
</feature>
<evidence type="ECO:0000313" key="15">
    <source>
        <dbReference type="EMBL" id="AMK37532.1"/>
    </source>
</evidence>
<evidence type="ECO:0000256" key="2">
    <source>
        <dbReference type="ARBA" id="ARBA00004328"/>
    </source>
</evidence>
<dbReference type="InterPro" id="IPR048220">
    <property type="entry name" value="P-protein-C_vesiculovirus"/>
</dbReference>
<dbReference type="GO" id="GO:0030430">
    <property type="term" value="C:host cell cytoplasm"/>
    <property type="evidence" value="ECO:0007669"/>
    <property type="project" value="UniProtKB-SubCell"/>
</dbReference>
<dbReference type="Proteomes" id="UP000130276">
    <property type="component" value="Genome"/>
</dbReference>
<dbReference type="EMBL" id="KU296056">
    <property type="protein sequence ID" value="AMK37527.1"/>
    <property type="molecule type" value="mRNA"/>
</dbReference>